<comment type="similarity">
    <text evidence="3">Belongs to the FPG family.</text>
</comment>
<evidence type="ECO:0000313" key="28">
    <source>
        <dbReference type="Proteomes" id="UP000053238"/>
    </source>
</evidence>
<dbReference type="PANTHER" id="PTHR22993:SF10">
    <property type="entry name" value="ENDONUCLEASE 8-LIKE 3"/>
    <property type="match status" value="1"/>
</dbReference>
<keyword evidence="27" id="KW-0255">Endonuclease</keyword>
<evidence type="ECO:0000256" key="22">
    <source>
        <dbReference type="ARBA" id="ARBA00083341"/>
    </source>
</evidence>
<dbReference type="FunFam" id="1.10.8.50:FF:000008">
    <property type="entry name" value="Nei-like DNA glycosylase 3"/>
    <property type="match status" value="1"/>
</dbReference>
<proteinExistence type="inferred from homology"/>
<dbReference type="InterPro" id="IPR035937">
    <property type="entry name" value="FPG_N"/>
</dbReference>
<gene>
    <name evidence="27" type="ORF">N336_12649</name>
</gene>
<protein>
    <recommendedName>
        <fullName evidence="19">Endonuclease 8-like 3</fullName>
        <ecNumber evidence="4">4.2.99.18</ecNumber>
    </recommendedName>
    <alternativeName>
        <fullName evidence="20">DNA glycosylase/AP lyase Neil3</fullName>
    </alternativeName>
    <alternativeName>
        <fullName evidence="22">Endonuclease VIII-like 3</fullName>
    </alternativeName>
    <alternativeName>
        <fullName evidence="21">Nei-like protein 3</fullName>
    </alternativeName>
</protein>
<evidence type="ECO:0000313" key="27">
    <source>
        <dbReference type="EMBL" id="KFW74066.1"/>
    </source>
</evidence>
<accession>A0A093PCD1</accession>
<dbReference type="InterPro" id="IPR001876">
    <property type="entry name" value="Znf_RanBP2"/>
</dbReference>
<name>A0A093PCD1_PHACA</name>
<dbReference type="EC" id="4.2.99.18" evidence="4"/>
<evidence type="ECO:0000256" key="17">
    <source>
        <dbReference type="ARBA" id="ARBA00023295"/>
    </source>
</evidence>
<dbReference type="SMART" id="SM00547">
    <property type="entry name" value="ZnF_RBZ"/>
    <property type="match status" value="1"/>
</dbReference>
<evidence type="ECO:0000256" key="19">
    <source>
        <dbReference type="ARBA" id="ARBA00073168"/>
    </source>
</evidence>
<dbReference type="InterPro" id="IPR015887">
    <property type="entry name" value="DNA_glyclase_Znf_dom_DNA_BS"/>
</dbReference>
<organism evidence="27 28">
    <name type="scientific">Phalacrocorax carbo</name>
    <name type="common">Great cormorant</name>
    <name type="synonym">Pelecanus carbo</name>
    <dbReference type="NCBI Taxonomy" id="9209"/>
    <lineage>
        <taxon>Eukaryota</taxon>
        <taxon>Metazoa</taxon>
        <taxon>Chordata</taxon>
        <taxon>Craniata</taxon>
        <taxon>Vertebrata</taxon>
        <taxon>Euteleostomi</taxon>
        <taxon>Archelosauria</taxon>
        <taxon>Archosauria</taxon>
        <taxon>Dinosauria</taxon>
        <taxon>Saurischia</taxon>
        <taxon>Theropoda</taxon>
        <taxon>Coelurosauria</taxon>
        <taxon>Aves</taxon>
        <taxon>Neognathae</taxon>
        <taxon>Neoaves</taxon>
        <taxon>Aequornithes</taxon>
        <taxon>Suliformes</taxon>
        <taxon>Phalacrocoracidae</taxon>
        <taxon>Phalacrocorax</taxon>
    </lineage>
</organism>
<keyword evidence="14" id="KW-0456">Lyase</keyword>
<dbReference type="Proteomes" id="UP000053238">
    <property type="component" value="Unassembled WGS sequence"/>
</dbReference>
<dbReference type="SMART" id="SM01232">
    <property type="entry name" value="H2TH"/>
    <property type="match status" value="1"/>
</dbReference>
<keyword evidence="17" id="KW-0326">Glycosidase</keyword>
<evidence type="ECO:0000256" key="11">
    <source>
        <dbReference type="ARBA" id="ARBA00022833"/>
    </source>
</evidence>
<dbReference type="PROSITE" id="PS01242">
    <property type="entry name" value="ZF_FPG_1"/>
    <property type="match status" value="1"/>
</dbReference>
<dbReference type="Gene3D" id="2.30.30.380">
    <property type="entry name" value="Zn-finger domain of Sec23/24"/>
    <property type="match status" value="1"/>
</dbReference>
<evidence type="ECO:0000256" key="4">
    <source>
        <dbReference type="ARBA" id="ARBA00012720"/>
    </source>
</evidence>
<evidence type="ECO:0000256" key="15">
    <source>
        <dbReference type="ARBA" id="ARBA00023242"/>
    </source>
</evidence>
<keyword evidence="7" id="KW-0677">Repeat</keyword>
<evidence type="ECO:0000256" key="20">
    <source>
        <dbReference type="ARBA" id="ARBA00081871"/>
    </source>
</evidence>
<evidence type="ECO:0000256" key="5">
    <source>
        <dbReference type="ARBA" id="ARBA00022454"/>
    </source>
</evidence>
<sequence>SLRIHFGMNGSMRINPDGSKDRNGALPVLEIQLTEDTVCFFEVTVEYRNAAESERKVRMMESLDVCSPKFSFLRAESEIKQQKTRMLCDVLLDQAVLPGVGNIIKNEALFDSGLHPALTVCQLTDEHIRRLVKMTRDFTLLFYKCRKTGSPVYKHYKVYRRPACGQCNGKITVCRLGENNRMTYFCSQCQKADPQLVNVSKLPTRNSLIGWACGRGSCSNEHVAQKSEEEWTCMRCTLINKPSAGICDACLTSRPEVPKTKNVEDSAAVNINLMKYPCNDFRKPSTEIKINRKAAFGTTTLVLTDLGNKSVLRNDTPISDGHSQCVAPKSNFNQIQNNAYQSGGSRDKDCSTHVTAMALSSCQQPLTFKHIQKKQKTDHLPSVCQYNIAVRSNFVTCHYSKPQAHKADDIHTLSMGHPRCSKHSRPCSLRVVRKDGENKGRQFFTCPLPRETQCDYFQWADLNFPFCNHGKRCVMKTVLKIGPNNGKTFFVCPLGKEKQCGFFQWAENGLGMQVIP</sequence>
<dbReference type="PROSITE" id="PS50199">
    <property type="entry name" value="ZF_RANBP2_2"/>
    <property type="match status" value="1"/>
</dbReference>
<dbReference type="Pfam" id="PF06839">
    <property type="entry name" value="Zn_ribbon_GRF"/>
    <property type="match status" value="2"/>
</dbReference>
<dbReference type="GO" id="GO:0140078">
    <property type="term" value="F:class I DNA-(apurinic or apyrimidinic site) endonuclease activity"/>
    <property type="evidence" value="ECO:0007669"/>
    <property type="project" value="UniProtKB-EC"/>
</dbReference>
<reference evidence="27 28" key="1">
    <citation type="submission" date="2014-04" db="EMBL/GenBank/DDBJ databases">
        <title>Genome evolution of avian class.</title>
        <authorList>
            <person name="Zhang G."/>
            <person name="Li C."/>
        </authorList>
    </citation>
    <scope>NUCLEOTIDE SEQUENCE [LARGE SCALE GENOMIC DNA]</scope>
    <source>
        <strain evidence="27">BGI_N336</strain>
    </source>
</reference>
<evidence type="ECO:0000256" key="14">
    <source>
        <dbReference type="ARBA" id="ARBA00023239"/>
    </source>
</evidence>
<keyword evidence="8" id="KW-0227">DNA damage</keyword>
<keyword evidence="11" id="KW-0862">Zinc</keyword>
<dbReference type="Pfam" id="PF06831">
    <property type="entry name" value="H2TH"/>
    <property type="match status" value="1"/>
</dbReference>
<keyword evidence="16" id="KW-0511">Multifunctional enzyme</keyword>
<dbReference type="GO" id="GO:0008270">
    <property type="term" value="F:zinc ion binding"/>
    <property type="evidence" value="ECO:0007669"/>
    <property type="project" value="UniProtKB-KW"/>
</dbReference>
<evidence type="ECO:0000256" key="10">
    <source>
        <dbReference type="ARBA" id="ARBA00022801"/>
    </source>
</evidence>
<evidence type="ECO:0000259" key="24">
    <source>
        <dbReference type="PROSITE" id="PS50199"/>
    </source>
</evidence>
<keyword evidence="13" id="KW-0234">DNA repair</keyword>
<dbReference type="InterPro" id="IPR015886">
    <property type="entry name" value="H2TH_FPG"/>
</dbReference>
<dbReference type="AlphaFoldDB" id="A0A093PCD1"/>
<dbReference type="Gene3D" id="1.10.8.50">
    <property type="match status" value="1"/>
</dbReference>
<dbReference type="Gene3D" id="3.20.190.10">
    <property type="entry name" value="MutM-like, N-terminal"/>
    <property type="match status" value="1"/>
</dbReference>
<evidence type="ECO:0000256" key="2">
    <source>
        <dbReference type="ARBA" id="ARBA00004286"/>
    </source>
</evidence>
<feature type="domain" description="GRF-type" evidence="26">
    <location>
        <begin position="467"/>
        <end position="509"/>
    </location>
</feature>
<evidence type="ECO:0000256" key="23">
    <source>
        <dbReference type="PROSITE-ProRule" id="PRU00322"/>
    </source>
</evidence>
<feature type="non-terminal residue" evidence="27">
    <location>
        <position position="1"/>
    </location>
</feature>
<keyword evidence="12" id="KW-0238">DNA-binding</keyword>
<evidence type="ECO:0000256" key="3">
    <source>
        <dbReference type="ARBA" id="ARBA00009409"/>
    </source>
</evidence>
<dbReference type="PROSITE" id="PS51999">
    <property type="entry name" value="ZF_GRF"/>
    <property type="match status" value="2"/>
</dbReference>
<evidence type="ECO:0000256" key="18">
    <source>
        <dbReference type="ARBA" id="ARBA00044632"/>
    </source>
</evidence>
<dbReference type="GO" id="GO:0019104">
    <property type="term" value="F:DNA N-glycosylase activity"/>
    <property type="evidence" value="ECO:0007669"/>
    <property type="project" value="TreeGrafter"/>
</dbReference>
<comment type="catalytic activity">
    <reaction evidence="18">
        <text>2'-deoxyribonucleotide-(2'-deoxyribose 5'-phosphate)-2'-deoxyribonucleotide-DNA = a 3'-end 2'-deoxyribonucleotide-(2,3-dehydro-2,3-deoxyribose 5'-phosphate)-DNA + a 5'-end 5'-phospho-2'-deoxyribonucleoside-DNA + H(+)</text>
        <dbReference type="Rhea" id="RHEA:66592"/>
        <dbReference type="Rhea" id="RHEA-COMP:13180"/>
        <dbReference type="Rhea" id="RHEA-COMP:16897"/>
        <dbReference type="Rhea" id="RHEA-COMP:17067"/>
        <dbReference type="ChEBI" id="CHEBI:15378"/>
        <dbReference type="ChEBI" id="CHEBI:136412"/>
        <dbReference type="ChEBI" id="CHEBI:157695"/>
        <dbReference type="ChEBI" id="CHEBI:167181"/>
        <dbReference type="EC" id="4.2.99.18"/>
    </reaction>
</comment>
<feature type="domain" description="GRF-type" evidence="26">
    <location>
        <begin position="420"/>
        <end position="463"/>
    </location>
</feature>
<dbReference type="SUPFAM" id="SSF46946">
    <property type="entry name" value="S13-like H2TH domain"/>
    <property type="match status" value="1"/>
</dbReference>
<keyword evidence="6" id="KW-0479">Metal-binding</keyword>
<feature type="domain" description="FPG-type" evidence="25">
    <location>
        <begin position="157"/>
        <end position="191"/>
    </location>
</feature>
<keyword evidence="28" id="KW-1185">Reference proteome</keyword>
<dbReference type="EMBL" id="KL412758">
    <property type="protein sequence ID" value="KFW74066.1"/>
    <property type="molecule type" value="Genomic_DNA"/>
</dbReference>
<feature type="non-terminal residue" evidence="27">
    <location>
        <position position="516"/>
    </location>
</feature>
<keyword evidence="9 23" id="KW-0863">Zinc-finger</keyword>
<feature type="domain" description="RanBP2-type" evidence="24">
    <location>
        <begin position="227"/>
        <end position="256"/>
    </location>
</feature>
<keyword evidence="15" id="KW-0539">Nucleus</keyword>
<evidence type="ECO:0000256" key="21">
    <source>
        <dbReference type="ARBA" id="ARBA00082922"/>
    </source>
</evidence>
<evidence type="ECO:0000259" key="25">
    <source>
        <dbReference type="PROSITE" id="PS51066"/>
    </source>
</evidence>
<evidence type="ECO:0000256" key="9">
    <source>
        <dbReference type="ARBA" id="ARBA00022771"/>
    </source>
</evidence>
<dbReference type="GO" id="GO:0003684">
    <property type="term" value="F:damaged DNA binding"/>
    <property type="evidence" value="ECO:0007669"/>
    <property type="project" value="InterPro"/>
</dbReference>
<evidence type="ECO:0000256" key="8">
    <source>
        <dbReference type="ARBA" id="ARBA00022763"/>
    </source>
</evidence>
<dbReference type="GO" id="GO:0005654">
    <property type="term" value="C:nucleoplasm"/>
    <property type="evidence" value="ECO:0007669"/>
    <property type="project" value="UniProtKB-ARBA"/>
</dbReference>
<dbReference type="InterPro" id="IPR000214">
    <property type="entry name" value="Znf_DNA_glyclase/AP_lyase"/>
</dbReference>
<evidence type="ECO:0000256" key="7">
    <source>
        <dbReference type="ARBA" id="ARBA00022737"/>
    </source>
</evidence>
<evidence type="ECO:0000256" key="6">
    <source>
        <dbReference type="ARBA" id="ARBA00022723"/>
    </source>
</evidence>
<dbReference type="InterPro" id="IPR010666">
    <property type="entry name" value="Znf_GRF"/>
</dbReference>
<evidence type="ECO:0000256" key="12">
    <source>
        <dbReference type="ARBA" id="ARBA00023125"/>
    </source>
</evidence>
<keyword evidence="27" id="KW-0540">Nuclease</keyword>
<evidence type="ECO:0000256" key="16">
    <source>
        <dbReference type="ARBA" id="ARBA00023268"/>
    </source>
</evidence>
<keyword evidence="10" id="KW-0378">Hydrolase</keyword>
<dbReference type="InterPro" id="IPR036443">
    <property type="entry name" value="Znf_RanBP2_sf"/>
</dbReference>
<dbReference type="GO" id="GO:0005694">
    <property type="term" value="C:chromosome"/>
    <property type="evidence" value="ECO:0007669"/>
    <property type="project" value="UniProtKB-SubCell"/>
</dbReference>
<dbReference type="PROSITE" id="PS51066">
    <property type="entry name" value="ZF_FPG_2"/>
    <property type="match status" value="1"/>
</dbReference>
<dbReference type="PROSITE" id="PS01358">
    <property type="entry name" value="ZF_RANBP2_1"/>
    <property type="match status" value="1"/>
</dbReference>
<evidence type="ECO:0000256" key="13">
    <source>
        <dbReference type="ARBA" id="ARBA00023204"/>
    </source>
</evidence>
<keyword evidence="5" id="KW-0158">Chromosome</keyword>
<evidence type="ECO:0000259" key="26">
    <source>
        <dbReference type="PROSITE" id="PS51999"/>
    </source>
</evidence>
<dbReference type="InterPro" id="IPR010979">
    <property type="entry name" value="Ribosomal_uS13-like_H2TH"/>
</dbReference>
<dbReference type="GO" id="GO:0006284">
    <property type="term" value="P:base-excision repair"/>
    <property type="evidence" value="ECO:0007669"/>
    <property type="project" value="InterPro"/>
</dbReference>
<evidence type="ECO:0000256" key="1">
    <source>
        <dbReference type="ARBA" id="ARBA00004123"/>
    </source>
</evidence>
<dbReference type="SUPFAM" id="SSF90209">
    <property type="entry name" value="Ran binding protein zinc finger-like"/>
    <property type="match status" value="1"/>
</dbReference>
<dbReference type="PANTHER" id="PTHR22993">
    <property type="entry name" value="FORMAMIDOPYRIMIDINE-DNA GLYCOSYLASE"/>
    <property type="match status" value="1"/>
</dbReference>
<comment type="subcellular location">
    <subcellularLocation>
        <location evidence="2">Chromosome</location>
    </subcellularLocation>
    <subcellularLocation>
        <location evidence="1">Nucleus</location>
    </subcellularLocation>
</comment>